<sequence>MKCARCASLVVTEVFVDYHADGGGMSFLGYRCPICGDIMDPTILRHRDGACAPTHSHARRRPGPLLVDGRR</sequence>
<dbReference type="STRING" id="42253.NITMOv2_4040"/>
<dbReference type="EMBL" id="CP011801">
    <property type="protein sequence ID" value="ALA60424.1"/>
    <property type="molecule type" value="Genomic_DNA"/>
</dbReference>
<evidence type="ECO:0000313" key="2">
    <source>
        <dbReference type="Proteomes" id="UP000069205"/>
    </source>
</evidence>
<dbReference type="RefSeq" id="WP_053381286.1">
    <property type="nucleotide sequence ID" value="NZ_CP011801.1"/>
</dbReference>
<organism evidence="1 2">
    <name type="scientific">Nitrospira moscoviensis</name>
    <dbReference type="NCBI Taxonomy" id="42253"/>
    <lineage>
        <taxon>Bacteria</taxon>
        <taxon>Pseudomonadati</taxon>
        <taxon>Nitrospirota</taxon>
        <taxon>Nitrospiria</taxon>
        <taxon>Nitrospirales</taxon>
        <taxon>Nitrospiraceae</taxon>
        <taxon>Nitrospira</taxon>
    </lineage>
</organism>
<gene>
    <name evidence="1" type="ORF">NITMOv2_4040</name>
</gene>
<name>A0A0K2GHV4_NITMO</name>
<evidence type="ECO:0000313" key="1">
    <source>
        <dbReference type="EMBL" id="ALA60424.1"/>
    </source>
</evidence>
<dbReference type="AlphaFoldDB" id="A0A0K2GHV4"/>
<dbReference type="Proteomes" id="UP000069205">
    <property type="component" value="Chromosome"/>
</dbReference>
<proteinExistence type="predicted"/>
<protein>
    <submittedName>
        <fullName evidence="1">Uncharacterized protein</fullName>
    </submittedName>
</protein>
<accession>A0A0K2GHV4</accession>
<dbReference type="KEGG" id="nmv:NITMOv2_4040"/>
<dbReference type="PATRIC" id="fig|42253.5.peg.3988"/>
<dbReference type="OrthoDB" id="5397817at2"/>
<reference evidence="1 2" key="1">
    <citation type="journal article" date="2015" name="Proc. Natl. Acad. Sci. U.S.A.">
        <title>Expanded metabolic versatility of ubiquitous nitrite-oxidizing bacteria from the genus Nitrospira.</title>
        <authorList>
            <person name="Koch H."/>
            <person name="Lucker S."/>
            <person name="Albertsen M."/>
            <person name="Kitzinger K."/>
            <person name="Herbold C."/>
            <person name="Spieck E."/>
            <person name="Nielsen P.H."/>
            <person name="Wagner M."/>
            <person name="Daims H."/>
        </authorList>
    </citation>
    <scope>NUCLEOTIDE SEQUENCE [LARGE SCALE GENOMIC DNA]</scope>
    <source>
        <strain evidence="1 2">NSP M-1</strain>
    </source>
</reference>
<keyword evidence="2" id="KW-1185">Reference proteome</keyword>